<organism evidence="2 3">
    <name type="scientific">Streptomyces lomondensis</name>
    <dbReference type="NCBI Taxonomy" id="68229"/>
    <lineage>
        <taxon>Bacteria</taxon>
        <taxon>Bacillati</taxon>
        <taxon>Actinomycetota</taxon>
        <taxon>Actinomycetes</taxon>
        <taxon>Kitasatosporales</taxon>
        <taxon>Streptomycetaceae</taxon>
        <taxon>Streptomyces</taxon>
    </lineage>
</organism>
<evidence type="ECO:0000256" key="1">
    <source>
        <dbReference type="SAM" id="MobiDB-lite"/>
    </source>
</evidence>
<reference evidence="3" key="1">
    <citation type="journal article" date="2019" name="Int. J. Syst. Evol. Microbiol.">
        <title>The Global Catalogue of Microorganisms (GCM) 10K type strain sequencing project: providing services to taxonomists for standard genome sequencing and annotation.</title>
        <authorList>
            <consortium name="The Broad Institute Genomics Platform"/>
            <consortium name="The Broad Institute Genome Sequencing Center for Infectious Disease"/>
            <person name="Wu L."/>
            <person name="Ma J."/>
        </authorList>
    </citation>
    <scope>NUCLEOTIDE SEQUENCE [LARGE SCALE GENOMIC DNA]</scope>
    <source>
        <strain evidence="3">JCM 4866</strain>
    </source>
</reference>
<dbReference type="EMBL" id="BMWC01000012">
    <property type="protein sequence ID" value="GGX25610.1"/>
    <property type="molecule type" value="Genomic_DNA"/>
</dbReference>
<comment type="caution">
    <text evidence="2">The sequence shown here is derived from an EMBL/GenBank/DDBJ whole genome shotgun (WGS) entry which is preliminary data.</text>
</comment>
<feature type="region of interest" description="Disordered" evidence="1">
    <location>
        <begin position="52"/>
        <end position="81"/>
    </location>
</feature>
<protein>
    <submittedName>
        <fullName evidence="2">Uncharacterized protein</fullName>
    </submittedName>
</protein>
<name>A0ABQ2XPF7_9ACTN</name>
<keyword evidence="3" id="KW-1185">Reference proteome</keyword>
<proteinExistence type="predicted"/>
<accession>A0ABQ2XPF7</accession>
<dbReference type="Proteomes" id="UP000617743">
    <property type="component" value="Unassembled WGS sequence"/>
</dbReference>
<sequence length="81" mass="9319">MITTYKSGGVPYLTYHSTNTYRKSVKSLVAQYPRATYHAFRTWRERTPPVAASRRAAHGRPLCGTAHGVRRRRRVRQSEVS</sequence>
<gene>
    <name evidence="2" type="ORF">GCM10010383_64920</name>
</gene>
<evidence type="ECO:0000313" key="3">
    <source>
        <dbReference type="Proteomes" id="UP000617743"/>
    </source>
</evidence>
<evidence type="ECO:0000313" key="2">
    <source>
        <dbReference type="EMBL" id="GGX25610.1"/>
    </source>
</evidence>